<dbReference type="InterPro" id="IPR029063">
    <property type="entry name" value="SAM-dependent_MTases_sf"/>
</dbReference>
<evidence type="ECO:0000313" key="3">
    <source>
        <dbReference type="EMBL" id="MBE9255521.1"/>
    </source>
</evidence>
<organism evidence="3 4">
    <name type="scientific">Synechocystis salina LEGE 00031</name>
    <dbReference type="NCBI Taxonomy" id="1828736"/>
    <lineage>
        <taxon>Bacteria</taxon>
        <taxon>Bacillati</taxon>
        <taxon>Cyanobacteriota</taxon>
        <taxon>Cyanophyceae</taxon>
        <taxon>Synechococcales</taxon>
        <taxon>Merismopediaceae</taxon>
        <taxon>Synechocystis</taxon>
    </lineage>
</organism>
<keyword evidence="3" id="KW-0489">Methyltransferase</keyword>
<evidence type="ECO:0000313" key="4">
    <source>
        <dbReference type="Proteomes" id="UP000658720"/>
    </source>
</evidence>
<keyword evidence="4" id="KW-1185">Reference proteome</keyword>
<dbReference type="RefSeq" id="WP_194020883.1">
    <property type="nucleotide sequence ID" value="NZ_JADEVV010000067.1"/>
</dbReference>
<proteinExistence type="predicted"/>
<dbReference type="Pfam" id="PF13847">
    <property type="entry name" value="Methyltransf_31"/>
    <property type="match status" value="1"/>
</dbReference>
<dbReference type="CDD" id="cd02440">
    <property type="entry name" value="AdoMet_MTases"/>
    <property type="match status" value="1"/>
</dbReference>
<reference evidence="3 4" key="1">
    <citation type="submission" date="2020-10" db="EMBL/GenBank/DDBJ databases">
        <authorList>
            <person name="Castelo-Branco R."/>
            <person name="Eusebio N."/>
            <person name="Adriana R."/>
            <person name="Vieira A."/>
            <person name="Brugerolle De Fraissinette N."/>
            <person name="Rezende De Castro R."/>
            <person name="Schneider M.P."/>
            <person name="Vasconcelos V."/>
            <person name="Leao P.N."/>
        </authorList>
    </citation>
    <scope>NUCLEOTIDE SEQUENCE [LARGE SCALE GENOMIC DNA]</scope>
    <source>
        <strain evidence="3 4">LEGE 00031</strain>
    </source>
</reference>
<gene>
    <name evidence="3" type="ORF">IQ217_17100</name>
</gene>
<protein>
    <submittedName>
        <fullName evidence="3">Methyltransferase regulatory domain-containing protein</fullName>
    </submittedName>
</protein>
<sequence>MTWNEGYVLEVNYTYGFYGELSPLKLALAATLKSLKSPNLEKNFNYCELACGRGYSTNLLASCYPQAQFYANDFNPSHIVEARTLAETAGTKNVHFFDDSFEEFINQDLPQFDFIVLHGIYSWITPRNRLAIVNFIRQKIKVGGMVYISYNTLPGWAAARPMQALMLRYGRNSSEPILTRIEKALSFTEQMLESKATYFTQNPILKPRLEKLKEQNRYYLAHEYFNEEWNAFYFDEVAKELEEAKLNFMGSAHLIDYVDAVNLSAAAQTQLSQVTDPIFQQVVRDFFLNTQFRRDIFTRGQLSLLSQEHLQVLRSLRFALVTSIKSMKFKHQFPLGEVELQEKVYRPICEALENGSLTLGELQKDSRTKDIALNSLYQALIIMTGIGYTHPAVSETVRKQRQKSTDAFNSAVKAKAIYSDEMNFLASPLVGTGIVVNRLEQLLLLAKERKQDGPQFIWQVLSGQGKKIIKEGKTLETESENLAHLATVAENFNGDRLPLLTKLGIS</sequence>
<dbReference type="Gene3D" id="3.40.50.150">
    <property type="entry name" value="Vaccinia Virus protein VP39"/>
    <property type="match status" value="1"/>
</dbReference>
<dbReference type="InterPro" id="IPR025714">
    <property type="entry name" value="Methyltranfer_dom"/>
</dbReference>
<keyword evidence="3" id="KW-0808">Transferase</keyword>
<accession>A0ABR9VWY0</accession>
<name>A0ABR9VWY0_9SYNC</name>
<dbReference type="GO" id="GO:0032259">
    <property type="term" value="P:methylation"/>
    <property type="evidence" value="ECO:0007669"/>
    <property type="project" value="UniProtKB-KW"/>
</dbReference>
<evidence type="ECO:0000259" key="1">
    <source>
        <dbReference type="Pfam" id="PF10119"/>
    </source>
</evidence>
<dbReference type="Pfam" id="PF10119">
    <property type="entry name" value="MethyTransf_Reg"/>
    <property type="match status" value="1"/>
</dbReference>
<dbReference type="SUPFAM" id="SSF53335">
    <property type="entry name" value="S-adenosyl-L-methionine-dependent methyltransferases"/>
    <property type="match status" value="1"/>
</dbReference>
<dbReference type="GO" id="GO:0008168">
    <property type="term" value="F:methyltransferase activity"/>
    <property type="evidence" value="ECO:0007669"/>
    <property type="project" value="UniProtKB-KW"/>
</dbReference>
<comment type="caution">
    <text evidence="3">The sequence shown here is derived from an EMBL/GenBank/DDBJ whole genome shotgun (WGS) entry which is preliminary data.</text>
</comment>
<dbReference type="EMBL" id="JADEVV010000067">
    <property type="protein sequence ID" value="MBE9255521.1"/>
    <property type="molecule type" value="Genomic_DNA"/>
</dbReference>
<dbReference type="InterPro" id="IPR018773">
    <property type="entry name" value="MeTrfase_reg_dom_prd"/>
</dbReference>
<feature type="domain" description="Methyltransferase" evidence="2">
    <location>
        <begin position="41"/>
        <end position="150"/>
    </location>
</feature>
<feature type="domain" description="Methyltransferase regulatory" evidence="1">
    <location>
        <begin position="216"/>
        <end position="299"/>
    </location>
</feature>
<evidence type="ECO:0000259" key="2">
    <source>
        <dbReference type="Pfam" id="PF13847"/>
    </source>
</evidence>
<dbReference type="Proteomes" id="UP000658720">
    <property type="component" value="Unassembled WGS sequence"/>
</dbReference>